<dbReference type="OrthoDB" id="5406607at2759"/>
<evidence type="ECO:0000313" key="2">
    <source>
        <dbReference type="EMBL" id="RDL40892.1"/>
    </source>
</evidence>
<dbReference type="AlphaFoldDB" id="A0A370TZD5"/>
<dbReference type="RefSeq" id="XP_031873548.1">
    <property type="nucleotide sequence ID" value="XM_032009494.1"/>
</dbReference>
<organism evidence="2 3">
    <name type="scientific">Venustampulla echinocandica</name>
    <dbReference type="NCBI Taxonomy" id="2656787"/>
    <lineage>
        <taxon>Eukaryota</taxon>
        <taxon>Fungi</taxon>
        <taxon>Dikarya</taxon>
        <taxon>Ascomycota</taxon>
        <taxon>Pezizomycotina</taxon>
        <taxon>Leotiomycetes</taxon>
        <taxon>Helotiales</taxon>
        <taxon>Pleuroascaceae</taxon>
        <taxon>Venustampulla</taxon>
    </lineage>
</organism>
<protein>
    <submittedName>
        <fullName evidence="2">Uncharacterized protein</fullName>
    </submittedName>
</protein>
<evidence type="ECO:0000256" key="1">
    <source>
        <dbReference type="SAM" id="Phobius"/>
    </source>
</evidence>
<dbReference type="GeneID" id="43593720"/>
<feature type="transmembrane region" description="Helical" evidence="1">
    <location>
        <begin position="340"/>
        <end position="366"/>
    </location>
</feature>
<feature type="transmembrane region" description="Helical" evidence="1">
    <location>
        <begin position="273"/>
        <end position="295"/>
    </location>
</feature>
<name>A0A370TZD5_9HELO</name>
<gene>
    <name evidence="2" type="ORF">BP5553_00871</name>
</gene>
<feature type="transmembrane region" description="Helical" evidence="1">
    <location>
        <begin position="99"/>
        <end position="123"/>
    </location>
</feature>
<keyword evidence="3" id="KW-1185">Reference proteome</keyword>
<keyword evidence="1" id="KW-1133">Transmembrane helix</keyword>
<reference evidence="2 3" key="1">
    <citation type="journal article" date="2018" name="IMA Fungus">
        <title>IMA Genome-F 9: Draft genome sequence of Annulohypoxylon stygium, Aspergillus mulundensis, Berkeleyomyces basicola (syn. Thielaviopsis basicola), Ceratocystis smalleyi, two Cercospora beticola strains, Coleophoma cylindrospora, Fusarium fracticaudum, Phialophora cf. hyalina, and Morchella septimelata.</title>
        <authorList>
            <person name="Wingfield B.D."/>
            <person name="Bills G.F."/>
            <person name="Dong Y."/>
            <person name="Huang W."/>
            <person name="Nel W.J."/>
            <person name="Swalarsk-Parry B.S."/>
            <person name="Vaghefi N."/>
            <person name="Wilken P.M."/>
            <person name="An Z."/>
            <person name="de Beer Z.W."/>
            <person name="De Vos L."/>
            <person name="Chen L."/>
            <person name="Duong T.A."/>
            <person name="Gao Y."/>
            <person name="Hammerbacher A."/>
            <person name="Kikkert J.R."/>
            <person name="Li Y."/>
            <person name="Li H."/>
            <person name="Li K."/>
            <person name="Li Q."/>
            <person name="Liu X."/>
            <person name="Ma X."/>
            <person name="Naidoo K."/>
            <person name="Pethybridge S.J."/>
            <person name="Sun J."/>
            <person name="Steenkamp E.T."/>
            <person name="van der Nest M.A."/>
            <person name="van Wyk S."/>
            <person name="Wingfield M.J."/>
            <person name="Xiong C."/>
            <person name="Yue Q."/>
            <person name="Zhang X."/>
        </authorList>
    </citation>
    <scope>NUCLEOTIDE SEQUENCE [LARGE SCALE GENOMIC DNA]</scope>
    <source>
        <strain evidence="2 3">BP 5553</strain>
    </source>
</reference>
<dbReference type="Proteomes" id="UP000254866">
    <property type="component" value="Unassembled WGS sequence"/>
</dbReference>
<keyword evidence="1" id="KW-0472">Membrane</keyword>
<keyword evidence="1" id="KW-0812">Transmembrane</keyword>
<dbReference type="EMBL" id="NPIC01000001">
    <property type="protein sequence ID" value="RDL40892.1"/>
    <property type="molecule type" value="Genomic_DNA"/>
</dbReference>
<evidence type="ECO:0000313" key="3">
    <source>
        <dbReference type="Proteomes" id="UP000254866"/>
    </source>
</evidence>
<comment type="caution">
    <text evidence="2">The sequence shown here is derived from an EMBL/GenBank/DDBJ whole genome shotgun (WGS) entry which is preliminary data.</text>
</comment>
<sequence length="375" mass="40836">MARYTVLDRDDYRLVPSNDIPENYNIHGSHKLPKGYSLVFVPTDAKFASIIPGNIPSRNSASLSCSYSLVKVLVSLVQSLYAMTTLYRSKGNQIEQYGYAAFGLTVAPYAIMSVINLVGNLMVPEYPALYLVESTVMDEARKRDDCFFDGTVGKLDEGPTQESLAGLWKAQSVSGLEFGSSDSTGWEVALRISPCPDITAPTLSEQTATLIAQDPILSAVPEEVKLSINDKPVPSSGREAQRMCAQEHRPCLLIPSRPFYEKNLPPSLTNIRWTLLFCILVVAIQIAILGGLSRFRSGSSTGAQRAWTMSWLIFSIFAGIVVNILRGDKVAAEESIIEKLSGAIVGCGLYCAPAIGGFVVVGQMFYEYGSCTRIS</sequence>
<feature type="transmembrane region" description="Helical" evidence="1">
    <location>
        <begin position="307"/>
        <end position="325"/>
    </location>
</feature>
<proteinExistence type="predicted"/>
<accession>A0A370TZD5</accession>